<name>A0A8X6WA79_TRICX</name>
<evidence type="ECO:0000313" key="2">
    <source>
        <dbReference type="EMBL" id="GFY31138.1"/>
    </source>
</evidence>
<gene>
    <name evidence="2" type="ORF">TNCV_4360451</name>
</gene>
<dbReference type="AlphaFoldDB" id="A0A8X6WA79"/>
<evidence type="ECO:0000313" key="3">
    <source>
        <dbReference type="Proteomes" id="UP000887159"/>
    </source>
</evidence>
<feature type="region of interest" description="Disordered" evidence="1">
    <location>
        <begin position="116"/>
        <end position="136"/>
    </location>
</feature>
<dbReference type="EMBL" id="BMAU01021396">
    <property type="protein sequence ID" value="GFY31138.1"/>
    <property type="molecule type" value="Genomic_DNA"/>
</dbReference>
<protein>
    <submittedName>
        <fullName evidence="2">Uncharacterized protein</fullName>
    </submittedName>
</protein>
<accession>A0A8X6WA79</accession>
<keyword evidence="3" id="KW-1185">Reference proteome</keyword>
<dbReference type="Proteomes" id="UP000887159">
    <property type="component" value="Unassembled WGS sequence"/>
</dbReference>
<reference evidence="2" key="1">
    <citation type="submission" date="2020-08" db="EMBL/GenBank/DDBJ databases">
        <title>Multicomponent nature underlies the extraordinary mechanical properties of spider dragline silk.</title>
        <authorList>
            <person name="Kono N."/>
            <person name="Nakamura H."/>
            <person name="Mori M."/>
            <person name="Yoshida Y."/>
            <person name="Ohtoshi R."/>
            <person name="Malay A.D."/>
            <person name="Moran D.A.P."/>
            <person name="Tomita M."/>
            <person name="Numata K."/>
            <person name="Arakawa K."/>
        </authorList>
    </citation>
    <scope>NUCLEOTIDE SEQUENCE</scope>
</reference>
<sequence>MRHSSILRHVIPAGNCGGVGHKTCDRERSRSVGCFQTNPVGWWRQLQRSVPGKPLCVRRHRVLPITEYVSYLASVDVPQIWFFLSCAFLGLSEVYPPTSHKRFQVTPEDEIRGIQVQGARRPNNRSATSHPPPGTCSMEAATPFPIEKICWCTIVQDPHVLVRHSLHQREKWEI</sequence>
<comment type="caution">
    <text evidence="2">The sequence shown here is derived from an EMBL/GenBank/DDBJ whole genome shotgun (WGS) entry which is preliminary data.</text>
</comment>
<evidence type="ECO:0000256" key="1">
    <source>
        <dbReference type="SAM" id="MobiDB-lite"/>
    </source>
</evidence>
<organism evidence="2 3">
    <name type="scientific">Trichonephila clavipes</name>
    <name type="common">Golden silk orbweaver</name>
    <name type="synonym">Nephila clavipes</name>
    <dbReference type="NCBI Taxonomy" id="2585209"/>
    <lineage>
        <taxon>Eukaryota</taxon>
        <taxon>Metazoa</taxon>
        <taxon>Ecdysozoa</taxon>
        <taxon>Arthropoda</taxon>
        <taxon>Chelicerata</taxon>
        <taxon>Arachnida</taxon>
        <taxon>Araneae</taxon>
        <taxon>Araneomorphae</taxon>
        <taxon>Entelegynae</taxon>
        <taxon>Araneoidea</taxon>
        <taxon>Nephilidae</taxon>
        <taxon>Trichonephila</taxon>
    </lineage>
</organism>
<proteinExistence type="predicted"/>